<keyword evidence="2" id="KW-1185">Reference proteome</keyword>
<proteinExistence type="predicted"/>
<gene>
    <name evidence="1" type="ORF">O6H91_01G154200</name>
</gene>
<accession>A0ACC2EXN9</accession>
<evidence type="ECO:0000313" key="2">
    <source>
        <dbReference type="Proteomes" id="UP001162992"/>
    </source>
</evidence>
<sequence>MQHRRSGAWQGGSYRRAEEAAMGAATHGEMGRWRGASKQAVCSWQCFCLLLIASSALLYTMSVSRSFCHAENRNGFGVKKAAVAGEAEILLESDGKGQWRGDVRELETAWNRLCFGPPPEMLRMALFVKKWPVGGVPGGLERHALTLHKVLADRGHDVHVYTISADGSTPGDLKEGGLHVHFLHPNAGGGFDYNLAWEKFSEGNRTRMFDVVHTESVALPHWRAKEVPKLAASWHGIAYEVIHSDVVHDLIRKPGEPRSEDLQKTMSERLFRVSEEVKFFHSYNHHVATSDFVGDVLRTIYEIPLENVHIILNGVDEVKFRPDPVKGAAFRAEYGIPANASLVLGAAGRLVRDKGHPILFEAFSEILLNHTDVYLLVAGDGPWGDRYRELEPYAKMLGPMTPWKLAEFYNALDIFVNPTLRSQGLDHTLLEAMQCGKPLLATHFSSITRSVIVHKDLGYTFSPNAESLTKALRAVIKDGKKNVRKKGQKCLEYASLMFTASKMGTAYERLFLCMKDEKYCQYPLPTDCPVQKSNYF</sequence>
<dbReference type="Proteomes" id="UP001162992">
    <property type="component" value="Chromosome 1"/>
</dbReference>
<evidence type="ECO:0000313" key="1">
    <source>
        <dbReference type="EMBL" id="KAJ7571192.1"/>
    </source>
</evidence>
<organism evidence="1 2">
    <name type="scientific">Diphasiastrum complanatum</name>
    <name type="common">Issler's clubmoss</name>
    <name type="synonym">Lycopodium complanatum</name>
    <dbReference type="NCBI Taxonomy" id="34168"/>
    <lineage>
        <taxon>Eukaryota</taxon>
        <taxon>Viridiplantae</taxon>
        <taxon>Streptophyta</taxon>
        <taxon>Embryophyta</taxon>
        <taxon>Tracheophyta</taxon>
        <taxon>Lycopodiopsida</taxon>
        <taxon>Lycopodiales</taxon>
        <taxon>Lycopodiaceae</taxon>
        <taxon>Lycopodioideae</taxon>
        <taxon>Diphasiastrum</taxon>
    </lineage>
</organism>
<reference evidence="2" key="1">
    <citation type="journal article" date="2024" name="Proc. Natl. Acad. Sci. U.S.A.">
        <title>Extraordinary preservation of gene collinearity over three hundred million years revealed in homosporous lycophytes.</title>
        <authorList>
            <person name="Li C."/>
            <person name="Wickell D."/>
            <person name="Kuo L.Y."/>
            <person name="Chen X."/>
            <person name="Nie B."/>
            <person name="Liao X."/>
            <person name="Peng D."/>
            <person name="Ji J."/>
            <person name="Jenkins J."/>
            <person name="Williams M."/>
            <person name="Shu S."/>
            <person name="Plott C."/>
            <person name="Barry K."/>
            <person name="Rajasekar S."/>
            <person name="Grimwood J."/>
            <person name="Han X."/>
            <person name="Sun S."/>
            <person name="Hou Z."/>
            <person name="He W."/>
            <person name="Dai G."/>
            <person name="Sun C."/>
            <person name="Schmutz J."/>
            <person name="Leebens-Mack J.H."/>
            <person name="Li F.W."/>
            <person name="Wang L."/>
        </authorList>
    </citation>
    <scope>NUCLEOTIDE SEQUENCE [LARGE SCALE GENOMIC DNA]</scope>
    <source>
        <strain evidence="2">cv. PW_Plant_1</strain>
    </source>
</reference>
<protein>
    <submittedName>
        <fullName evidence="1">Uncharacterized protein</fullName>
    </submittedName>
</protein>
<name>A0ACC2EXN9_DIPCM</name>
<comment type="caution">
    <text evidence="1">The sequence shown here is derived from an EMBL/GenBank/DDBJ whole genome shotgun (WGS) entry which is preliminary data.</text>
</comment>
<dbReference type="EMBL" id="CM055092">
    <property type="protein sequence ID" value="KAJ7571192.1"/>
    <property type="molecule type" value="Genomic_DNA"/>
</dbReference>